<evidence type="ECO:0000256" key="6">
    <source>
        <dbReference type="ARBA" id="ARBA00022989"/>
    </source>
</evidence>
<comment type="subcellular location">
    <subcellularLocation>
        <location evidence="1 8">Cell membrane</location>
        <topology evidence="1 8">Multi-pass membrane protein</topology>
    </subcellularLocation>
</comment>
<evidence type="ECO:0000313" key="10">
    <source>
        <dbReference type="Proteomes" id="UP000290921"/>
    </source>
</evidence>
<dbReference type="PRINTS" id="PR00175">
    <property type="entry name" value="NAALASMPORT"/>
</dbReference>
<gene>
    <name evidence="9" type="ORF">DP130_12435</name>
</gene>
<dbReference type="GO" id="GO:0005886">
    <property type="term" value="C:plasma membrane"/>
    <property type="evidence" value="ECO:0007669"/>
    <property type="project" value="UniProtKB-SubCell"/>
</dbReference>
<comment type="similarity">
    <text evidence="2 8">Belongs to the alanine or glycine:cation symporter (AGCS) (TC 2.A.25) family.</text>
</comment>
<feature type="transmembrane region" description="Helical" evidence="8">
    <location>
        <begin position="170"/>
        <end position="190"/>
    </location>
</feature>
<dbReference type="AlphaFoldDB" id="A0A4Q0VB98"/>
<keyword evidence="7 8" id="KW-0472">Membrane</keyword>
<keyword evidence="5 8" id="KW-0812">Transmembrane</keyword>
<comment type="caution">
    <text evidence="9">The sequence shown here is derived from an EMBL/GenBank/DDBJ whole genome shotgun (WGS) entry which is preliminary data.</text>
</comment>
<feature type="transmembrane region" description="Helical" evidence="8">
    <location>
        <begin position="267"/>
        <end position="290"/>
    </location>
</feature>
<keyword evidence="8" id="KW-0769">Symport</keyword>
<feature type="transmembrane region" description="Helical" evidence="8">
    <location>
        <begin position="331"/>
        <end position="352"/>
    </location>
</feature>
<reference evidence="9 10" key="1">
    <citation type="submission" date="2018-06" db="EMBL/GenBank/DDBJ databases">
        <title>Genome conservation of Clostridium tetani.</title>
        <authorList>
            <person name="Bruggemann H."/>
            <person name="Popoff M.R."/>
        </authorList>
    </citation>
    <scope>NUCLEOTIDE SEQUENCE [LARGE SCALE GENOMIC DNA]</scope>
    <source>
        <strain evidence="9 10">2017.061</strain>
    </source>
</reference>
<keyword evidence="6 8" id="KW-1133">Transmembrane helix</keyword>
<feature type="transmembrane region" description="Helical" evidence="8">
    <location>
        <begin position="242"/>
        <end position="261"/>
    </location>
</feature>
<dbReference type="GO" id="GO:0005283">
    <property type="term" value="F:amino acid:sodium symporter activity"/>
    <property type="evidence" value="ECO:0007669"/>
    <property type="project" value="InterPro"/>
</dbReference>
<evidence type="ECO:0000313" key="9">
    <source>
        <dbReference type="EMBL" id="RXI45053.1"/>
    </source>
</evidence>
<dbReference type="Proteomes" id="UP000290921">
    <property type="component" value="Unassembled WGS sequence"/>
</dbReference>
<feature type="transmembrane region" description="Helical" evidence="8">
    <location>
        <begin position="413"/>
        <end position="430"/>
    </location>
</feature>
<dbReference type="PANTHER" id="PTHR30330:SF3">
    <property type="entry name" value="TRANSCRIPTIONAL REGULATOR, LRP FAMILY"/>
    <property type="match status" value="1"/>
</dbReference>
<proteinExistence type="inferred from homology"/>
<evidence type="ECO:0000256" key="2">
    <source>
        <dbReference type="ARBA" id="ARBA00009261"/>
    </source>
</evidence>
<dbReference type="EMBL" id="QMAP01000014">
    <property type="protein sequence ID" value="RXI45053.1"/>
    <property type="molecule type" value="Genomic_DNA"/>
</dbReference>
<keyword evidence="3 8" id="KW-0813">Transport</keyword>
<sequence length="475" mass="51867">MDLFNQVRETYAILYLNKKFRRNVLMQTIQMITDFLWGWPLIILIVAVSLMYSIDLKFLQFRKFGFIMKNTFGKMFEKGTSGEGTVTPFQAVSTALSATLGVGSIAGVGVALAIGGPGAIFWMWIVAFVAMITKYAEITLAVKYREKNPETGEFQGGPMYYIKNGLGEKYNWLSVFWSIIFMIMMFIGGFVQSNSAAEVVYETFKVDRVVVGIIFAVITAIVILGGIKTIGKFAEKVIPTMTLLYVVAGLVVICLNANQIIPSFQKIFTDAFKGSAAIGGFAGATILAAMRNGFARGVYSNESGMGTAPVAHSSATTSYAAKQGLWGIFEVFVTSIVVCSMTALIILTSGALETGKEGAVLTATAFGSSLGFTGKLIVTLCVVLFAFTTVLVDGYYSETGLLYATKTNKLLKVFRILYCLGLIYGSIGGLKVVWGLFDFFMAFEVIVNLIVLVKLRKVVVEETELYFNSDEVKKM</sequence>
<name>A0A4Q0VB98_CLOTA</name>
<feature type="transmembrane region" description="Helical" evidence="8">
    <location>
        <begin position="95"/>
        <end position="115"/>
    </location>
</feature>
<dbReference type="NCBIfam" id="TIGR00835">
    <property type="entry name" value="agcS"/>
    <property type="match status" value="1"/>
</dbReference>
<evidence type="ECO:0000256" key="1">
    <source>
        <dbReference type="ARBA" id="ARBA00004651"/>
    </source>
</evidence>
<feature type="transmembrane region" description="Helical" evidence="8">
    <location>
        <begin position="372"/>
        <end position="392"/>
    </location>
</feature>
<accession>A0A4Q0VB98</accession>
<keyword evidence="4 8" id="KW-1003">Cell membrane</keyword>
<protein>
    <submittedName>
        <fullName evidence="9">Sodium:alanine symporter family protein</fullName>
    </submittedName>
</protein>
<evidence type="ECO:0000256" key="5">
    <source>
        <dbReference type="ARBA" id="ARBA00022692"/>
    </source>
</evidence>
<feature type="transmembrane region" description="Helical" evidence="8">
    <location>
        <begin position="210"/>
        <end position="230"/>
    </location>
</feature>
<evidence type="ECO:0000256" key="4">
    <source>
        <dbReference type="ARBA" id="ARBA00022475"/>
    </source>
</evidence>
<feature type="transmembrane region" description="Helical" evidence="8">
    <location>
        <begin position="35"/>
        <end position="54"/>
    </location>
</feature>
<evidence type="ECO:0000256" key="3">
    <source>
        <dbReference type="ARBA" id="ARBA00022448"/>
    </source>
</evidence>
<dbReference type="InterPro" id="IPR001463">
    <property type="entry name" value="Na/Ala_symport"/>
</dbReference>
<dbReference type="Pfam" id="PF01235">
    <property type="entry name" value="Na_Ala_symp"/>
    <property type="match status" value="1"/>
</dbReference>
<dbReference type="Gene3D" id="1.20.1740.10">
    <property type="entry name" value="Amino acid/polyamine transporter I"/>
    <property type="match status" value="1"/>
</dbReference>
<organism evidence="9 10">
    <name type="scientific">Clostridium tetani</name>
    <dbReference type="NCBI Taxonomy" id="1513"/>
    <lineage>
        <taxon>Bacteria</taxon>
        <taxon>Bacillati</taxon>
        <taxon>Bacillota</taxon>
        <taxon>Clostridia</taxon>
        <taxon>Eubacteriales</taxon>
        <taxon>Clostridiaceae</taxon>
        <taxon>Clostridium</taxon>
    </lineage>
</organism>
<dbReference type="PANTHER" id="PTHR30330">
    <property type="entry name" value="AGSS FAMILY TRANSPORTER, SODIUM-ALANINE"/>
    <property type="match status" value="1"/>
</dbReference>
<evidence type="ECO:0000256" key="7">
    <source>
        <dbReference type="ARBA" id="ARBA00023136"/>
    </source>
</evidence>
<evidence type="ECO:0000256" key="8">
    <source>
        <dbReference type="RuleBase" id="RU363064"/>
    </source>
</evidence>